<feature type="domain" description="SAF" evidence="2">
    <location>
        <begin position="43"/>
        <end position="109"/>
    </location>
</feature>
<protein>
    <submittedName>
        <fullName evidence="3">Pilus assembly protein CpaB</fullName>
    </submittedName>
</protein>
<comment type="caution">
    <text evidence="3">The sequence shown here is derived from an EMBL/GenBank/DDBJ whole genome shotgun (WGS) entry which is preliminary data.</text>
</comment>
<dbReference type="AlphaFoldDB" id="A0A840HUD5"/>
<dbReference type="InterPro" id="IPR013974">
    <property type="entry name" value="SAF"/>
</dbReference>
<dbReference type="EMBL" id="JACHOV010000005">
    <property type="protein sequence ID" value="MBB4641207.1"/>
    <property type="molecule type" value="Genomic_DNA"/>
</dbReference>
<reference evidence="3 4" key="1">
    <citation type="submission" date="2020-08" db="EMBL/GenBank/DDBJ databases">
        <title>Genomic Encyclopedia of Type Strains, Phase IV (KMG-IV): sequencing the most valuable type-strain genomes for metagenomic binning, comparative biology and taxonomic classification.</title>
        <authorList>
            <person name="Goeker M."/>
        </authorList>
    </citation>
    <scope>NUCLEOTIDE SEQUENCE [LARGE SCALE GENOMIC DNA]</scope>
    <source>
        <strain evidence="3 4">DSM 7465</strain>
    </source>
</reference>
<accession>A0A840HUD5</accession>
<dbReference type="Proteomes" id="UP000575068">
    <property type="component" value="Unassembled WGS sequence"/>
</dbReference>
<name>A0A840HUD5_9SPHN</name>
<keyword evidence="1" id="KW-0812">Transmembrane</keyword>
<feature type="transmembrane region" description="Helical" evidence="1">
    <location>
        <begin position="7"/>
        <end position="28"/>
    </location>
</feature>
<dbReference type="InterPro" id="IPR017592">
    <property type="entry name" value="Pilus_assmbl_Flp-typ_CpaB"/>
</dbReference>
<evidence type="ECO:0000313" key="3">
    <source>
        <dbReference type="EMBL" id="MBB4641207.1"/>
    </source>
</evidence>
<gene>
    <name evidence="3" type="ORF">HNQ99_001512</name>
</gene>
<dbReference type="NCBIfam" id="TIGR03177">
    <property type="entry name" value="pilus_cpaB"/>
    <property type="match status" value="1"/>
</dbReference>
<keyword evidence="1" id="KW-0472">Membrane</keyword>
<dbReference type="RefSeq" id="WP_184475026.1">
    <property type="nucleotide sequence ID" value="NZ_JACHOV010000005.1"/>
</dbReference>
<keyword evidence="1" id="KW-1133">Transmembrane helix</keyword>
<proteinExistence type="predicted"/>
<sequence>MTQQRSLMILGFAILLGLVAVFIANTYLTGVEKKQATVQEGMVKVAVARVPLDYGTVITPDKIRFVDWPRGSLPSGTFSNAAQLTSVGKTRAVLRPIAANEPILMSRLTGEGGRASLSAVLRPEMRAVAVRIGDVSAAGGFVLPGDSVDVLVTRTMNSGESSEQIADVLLQNVRVIAIDLDSNDGKTDPKIGKTATLEVAQVDAQKLALAQQVGSLTLVLRNLADQDNPVVATVGTEDLRDGAYVGSYSGSSRPSISTAGYVAPRWRPVRRRAPSAGKSSTPSTATVQIVRGLQGSSYEVGRHAGF</sequence>
<dbReference type="CDD" id="cd11614">
    <property type="entry name" value="SAF_CpaB_FlgA_like"/>
    <property type="match status" value="1"/>
</dbReference>
<dbReference type="InterPro" id="IPR031571">
    <property type="entry name" value="RcpC_dom"/>
</dbReference>
<evidence type="ECO:0000256" key="1">
    <source>
        <dbReference type="SAM" id="Phobius"/>
    </source>
</evidence>
<dbReference type="Pfam" id="PF08666">
    <property type="entry name" value="SAF"/>
    <property type="match status" value="1"/>
</dbReference>
<organism evidence="3 4">
    <name type="scientific">Rhizorhapis suberifaciens</name>
    <name type="common">corky root of lettuce</name>
    <dbReference type="NCBI Taxonomy" id="13656"/>
    <lineage>
        <taxon>Bacteria</taxon>
        <taxon>Pseudomonadati</taxon>
        <taxon>Pseudomonadota</taxon>
        <taxon>Alphaproteobacteria</taxon>
        <taxon>Sphingomonadales</taxon>
        <taxon>Sphingomonadaceae</taxon>
        <taxon>Rhizorhapis</taxon>
    </lineage>
</organism>
<evidence type="ECO:0000313" key="4">
    <source>
        <dbReference type="Proteomes" id="UP000575068"/>
    </source>
</evidence>
<evidence type="ECO:0000259" key="2">
    <source>
        <dbReference type="SMART" id="SM00858"/>
    </source>
</evidence>
<dbReference type="SMART" id="SM00858">
    <property type="entry name" value="SAF"/>
    <property type="match status" value="1"/>
</dbReference>
<keyword evidence="4" id="KW-1185">Reference proteome</keyword>
<dbReference type="Pfam" id="PF16976">
    <property type="entry name" value="RcpC"/>
    <property type="match status" value="1"/>
</dbReference>